<dbReference type="PANTHER" id="PTHR12126:SF16">
    <property type="entry name" value="MIOREX COMPLEX COMPONENT 2"/>
    <property type="match status" value="1"/>
</dbReference>
<proteinExistence type="predicted"/>
<dbReference type="GO" id="GO:0044877">
    <property type="term" value="F:protein-containing complex binding"/>
    <property type="evidence" value="ECO:0007669"/>
    <property type="project" value="TreeGrafter"/>
</dbReference>
<reference evidence="1 2" key="1">
    <citation type="submission" date="2020-06" db="EMBL/GenBank/DDBJ databases">
        <title>The yeast mating-type switching endonuclease HO is a domesticated member of an unorthodox homing genetic element family.</title>
        <authorList>
            <person name="Coughlan A.Y."/>
            <person name="Lombardi L."/>
            <person name="Braun-Galleani S."/>
            <person name="Martos A.R."/>
            <person name="Galeote V."/>
            <person name="Bigey F."/>
            <person name="Dequin S."/>
            <person name="Byrne K.P."/>
            <person name="Wolfe K.H."/>
        </authorList>
    </citation>
    <scope>NUCLEOTIDE SEQUENCE [LARGE SCALE GENOMIC DNA]</scope>
    <source>
        <strain evidence="1 2">CBS764</strain>
    </source>
</reference>
<dbReference type="GeneID" id="59328284"/>
<dbReference type="Proteomes" id="UP000515788">
    <property type="component" value="Chromosome 8"/>
</dbReference>
<dbReference type="Gene3D" id="3.40.50.720">
    <property type="entry name" value="NAD(P)-binding Rossmann-like Domain"/>
    <property type="match status" value="1"/>
</dbReference>
<name>A0A7G3ZND2_9SACH</name>
<accession>A0A7G3ZND2</accession>
<dbReference type="PANTHER" id="PTHR12126">
    <property type="entry name" value="NADH-UBIQUINONE OXIDOREDUCTASE 39 KDA SUBUNIT-RELATED"/>
    <property type="match status" value="1"/>
</dbReference>
<dbReference type="InterPro" id="IPR036291">
    <property type="entry name" value="NAD(P)-bd_dom_sf"/>
</dbReference>
<evidence type="ECO:0000313" key="2">
    <source>
        <dbReference type="Proteomes" id="UP000515788"/>
    </source>
</evidence>
<dbReference type="InterPro" id="IPR051207">
    <property type="entry name" value="ComplexI_NDUFA9_subunit"/>
</dbReference>
<evidence type="ECO:0000313" key="1">
    <source>
        <dbReference type="EMBL" id="QLL35018.1"/>
    </source>
</evidence>
<dbReference type="AlphaFoldDB" id="A0A7G3ZND2"/>
<dbReference type="EMBL" id="CP059253">
    <property type="protein sequence ID" value="QLL35018.1"/>
    <property type="molecule type" value="Genomic_DNA"/>
</dbReference>
<sequence length="275" mass="31341">MVSKLLVFGGNGFLGKRICQEAVNNGFQVMSLSRSGRPPRPQSPQDKDWIGEVQWEAADVFDPLSYNRHLRDATDVVHSLGILLEDESYKVKVRNPLNKSFDFKSLMPSFGSNPLDKKNPNFTYERMNKESALILAQAFRQTLSSHEAKRRDMPTFTYISADKGFPLIPKGYINSKRQAEAELMHYEGLFRPILVRPGFMFDEYKTTADARSYVHNGLELLNCGNRVLLRNKLRFVNELIRPTISTQQVSRNIISKIKDPSFSGIVSLESMLSMN</sequence>
<evidence type="ECO:0008006" key="3">
    <source>
        <dbReference type="Google" id="ProtNLM"/>
    </source>
</evidence>
<organism evidence="1 2">
    <name type="scientific">Torulaspora globosa</name>
    <dbReference type="NCBI Taxonomy" id="48254"/>
    <lineage>
        <taxon>Eukaryota</taxon>
        <taxon>Fungi</taxon>
        <taxon>Dikarya</taxon>
        <taxon>Ascomycota</taxon>
        <taxon>Saccharomycotina</taxon>
        <taxon>Saccharomycetes</taxon>
        <taxon>Saccharomycetales</taxon>
        <taxon>Saccharomycetaceae</taxon>
        <taxon>Torulaspora</taxon>
    </lineage>
</organism>
<dbReference type="GO" id="GO:0005739">
    <property type="term" value="C:mitochondrion"/>
    <property type="evidence" value="ECO:0007669"/>
    <property type="project" value="TreeGrafter"/>
</dbReference>
<gene>
    <name evidence="1" type="ORF">HG536_0H03940</name>
</gene>
<protein>
    <recommendedName>
        <fullName evidence="3">NAD-dependent epimerase/dehydratase domain-containing protein</fullName>
    </recommendedName>
</protein>
<keyword evidence="2" id="KW-1185">Reference proteome</keyword>
<dbReference type="KEGG" id="tgb:HG536_0H03940"/>
<dbReference type="RefSeq" id="XP_037141692.1">
    <property type="nucleotide sequence ID" value="XM_037285796.1"/>
</dbReference>
<dbReference type="OrthoDB" id="276721at2759"/>
<dbReference type="SUPFAM" id="SSF51735">
    <property type="entry name" value="NAD(P)-binding Rossmann-fold domains"/>
    <property type="match status" value="1"/>
</dbReference>